<dbReference type="EC" id="2.5.1.54" evidence="4"/>
<dbReference type="GO" id="GO:0003849">
    <property type="term" value="F:3-deoxy-7-phosphoheptulonate synthase activity"/>
    <property type="evidence" value="ECO:0007669"/>
    <property type="project" value="UniProtKB-EC"/>
</dbReference>
<name>A0A2A4B4L6_9SPHN</name>
<reference evidence="5 6" key="1">
    <citation type="submission" date="2017-09" db="EMBL/GenBank/DDBJ databases">
        <title>Sphingomonas spermidinifaciens 9NM-10, whole genome shotgun sequence.</title>
        <authorList>
            <person name="Feng G."/>
            <person name="Zhu H."/>
        </authorList>
    </citation>
    <scope>NUCLEOTIDE SEQUENCE [LARGE SCALE GENOMIC DNA]</scope>
    <source>
        <strain evidence="5 6">9NM-10</strain>
    </source>
</reference>
<evidence type="ECO:0000256" key="1">
    <source>
        <dbReference type="ARBA" id="ARBA00008911"/>
    </source>
</evidence>
<feature type="binding site" evidence="3">
    <location>
        <position position="363"/>
    </location>
    <ligand>
        <name>phosphoenolpyruvate</name>
        <dbReference type="ChEBI" id="CHEBI:58702"/>
    </ligand>
</feature>
<feature type="binding site" evidence="3">
    <location>
        <position position="394"/>
    </location>
    <ligand>
        <name>phosphoenolpyruvate</name>
        <dbReference type="ChEBI" id="CHEBI:58702"/>
    </ligand>
</feature>
<dbReference type="InterPro" id="IPR013785">
    <property type="entry name" value="Aldolase_TIM"/>
</dbReference>
<keyword evidence="3" id="KW-0170">Cobalt</keyword>
<dbReference type="PANTHER" id="PTHR21337">
    <property type="entry name" value="PHOSPHO-2-DEHYDRO-3-DEOXYHEPTONATE ALDOLASE 1, 2"/>
    <property type="match status" value="1"/>
</dbReference>
<dbReference type="RefSeq" id="WP_096341397.1">
    <property type="nucleotide sequence ID" value="NZ_NWMW01000001.1"/>
</dbReference>
<comment type="caution">
    <text evidence="5">The sequence shown here is derived from an EMBL/GenBank/DDBJ whole genome shotgun (WGS) entry which is preliminary data.</text>
</comment>
<comment type="cofactor">
    <cofactor evidence="3">
        <name>Mn(2+)</name>
        <dbReference type="ChEBI" id="CHEBI:29035"/>
    </cofactor>
    <cofactor evidence="3">
        <name>Co(2+)</name>
        <dbReference type="ChEBI" id="CHEBI:48828"/>
    </cofactor>
    <cofactor evidence="3">
        <name>Cd(2+)</name>
        <dbReference type="ChEBI" id="CHEBI:48775"/>
    </cofactor>
    <text evidence="3">Binds 1 divalent cation per subunit. The enzyme is active with manganese, cobalt or cadmium ions.</text>
</comment>
<dbReference type="GO" id="GO:0009073">
    <property type="term" value="P:aromatic amino acid family biosynthetic process"/>
    <property type="evidence" value="ECO:0007669"/>
    <property type="project" value="InterPro"/>
</dbReference>
<dbReference type="AlphaFoldDB" id="A0A2A4B4L6"/>
<dbReference type="OrthoDB" id="9766852at2"/>
<evidence type="ECO:0000313" key="6">
    <source>
        <dbReference type="Proteomes" id="UP000218366"/>
    </source>
</evidence>
<protein>
    <recommendedName>
        <fullName evidence="4">Phospho-2-dehydro-3-deoxyheptonate aldolase</fullName>
        <ecNumber evidence="4">2.5.1.54</ecNumber>
    </recommendedName>
</protein>
<accession>A0A2A4B4L6</accession>
<dbReference type="EMBL" id="NWMW01000001">
    <property type="protein sequence ID" value="PCD02997.1"/>
    <property type="molecule type" value="Genomic_DNA"/>
</dbReference>
<keyword evidence="3" id="KW-0104">Cadmium</keyword>
<dbReference type="Gene3D" id="3.20.20.70">
    <property type="entry name" value="Aldolase class I"/>
    <property type="match status" value="1"/>
</dbReference>
<dbReference type="NCBIfam" id="TIGR01358">
    <property type="entry name" value="DAHP_synth_II"/>
    <property type="match status" value="1"/>
</dbReference>
<keyword evidence="2 4" id="KW-0808">Transferase</keyword>
<comment type="similarity">
    <text evidence="1 4">Belongs to the class-II DAHP synthase family.</text>
</comment>
<dbReference type="PANTHER" id="PTHR21337:SF0">
    <property type="entry name" value="PHOSPHO-2-DEHYDRO-3-DEOXYHEPTONATE ALDOLASE"/>
    <property type="match status" value="1"/>
</dbReference>
<evidence type="ECO:0000313" key="5">
    <source>
        <dbReference type="EMBL" id="PCD02997.1"/>
    </source>
</evidence>
<feature type="binding site" evidence="3">
    <location>
        <position position="180"/>
    </location>
    <ligand>
        <name>phosphoenolpyruvate</name>
        <dbReference type="ChEBI" id="CHEBI:58702"/>
    </ligand>
</feature>
<gene>
    <name evidence="5" type="ORF">COC42_00750</name>
</gene>
<feature type="binding site" evidence="3">
    <location>
        <position position="498"/>
    </location>
    <ligand>
        <name>Mn(2+)</name>
        <dbReference type="ChEBI" id="CHEBI:29035"/>
    </ligand>
</feature>
<feature type="binding site" evidence="3">
    <location>
        <position position="141"/>
    </location>
    <ligand>
        <name>Mn(2+)</name>
        <dbReference type="ChEBI" id="CHEBI:29035"/>
    </ligand>
</feature>
<evidence type="ECO:0000256" key="4">
    <source>
        <dbReference type="RuleBase" id="RU363071"/>
    </source>
</evidence>
<keyword evidence="3" id="KW-0464">Manganese</keyword>
<sequence length="529" mass="58165">MTTLAGIKIKRFREQRGISRAAFGTWYGAPGSTVQGWEEDGKRAAAPIVNQIAANGIAHHADWFVTARNMENVMGSWSPASWQTAEARQMPDYPDKAALDATLTELGRFPPLVFAGEARQLTAELGRVAEGHGFLLQGGDCAESFAEFHPNNIRDTFRVILQMAVVLTFASKLPTVKVGRMAGQFAKPRSAPTEVIDGVELPSYRGDNVNDIAFTPEGRVPDPSRLLRAYSQSAATLNLLRAFAQGGYANLHQVHKWTLDFMGRSPWADRYADVADRIGEALDFMEACGINPETVPQLARTDFYTSHEALLLPYEQALTRQDSLTGQWYDTSAHFLWIGDRTRFEGSAHVEYLRGIGNPIGMKCGPSLEPDALLRLLDTLNPHRVAGRVTLITRYGHDKIEAHLPALVRAVKREGHPVVWSCDPMHGNTVKAATGYKTRPFERILAEVRGFFAVHRAEGTHAGGIHAEMTGQDVTECTGGAIAVSEQALADRYHTHCDPRLNAGQSIELAFLLAEMLNEELAERKKAAA</sequence>
<keyword evidence="6" id="KW-1185">Reference proteome</keyword>
<comment type="catalytic activity">
    <reaction evidence="4">
        <text>D-erythrose 4-phosphate + phosphoenolpyruvate + H2O = 7-phospho-2-dehydro-3-deoxy-D-arabino-heptonate + phosphate</text>
        <dbReference type="Rhea" id="RHEA:14717"/>
        <dbReference type="ChEBI" id="CHEBI:15377"/>
        <dbReference type="ChEBI" id="CHEBI:16897"/>
        <dbReference type="ChEBI" id="CHEBI:43474"/>
        <dbReference type="ChEBI" id="CHEBI:58394"/>
        <dbReference type="ChEBI" id="CHEBI:58702"/>
        <dbReference type="EC" id="2.5.1.54"/>
    </reaction>
</comment>
<feature type="binding site" evidence="3">
    <location>
        <position position="468"/>
    </location>
    <ligand>
        <name>Mn(2+)</name>
        <dbReference type="ChEBI" id="CHEBI:29035"/>
    </ligand>
</feature>
<dbReference type="Proteomes" id="UP000218366">
    <property type="component" value="Unassembled WGS sequence"/>
</dbReference>
<organism evidence="5 6">
    <name type="scientific">Sphingomonas spermidinifaciens</name>
    <dbReference type="NCBI Taxonomy" id="1141889"/>
    <lineage>
        <taxon>Bacteria</taxon>
        <taxon>Pseudomonadati</taxon>
        <taxon>Pseudomonadota</taxon>
        <taxon>Alphaproteobacteria</taxon>
        <taxon>Sphingomonadales</taxon>
        <taxon>Sphingomonadaceae</taxon>
        <taxon>Sphingomonas</taxon>
    </lineage>
</organism>
<evidence type="ECO:0000256" key="3">
    <source>
        <dbReference type="PIRSR" id="PIRSR602480-1"/>
    </source>
</evidence>
<dbReference type="SUPFAM" id="SSF51569">
    <property type="entry name" value="Aldolase"/>
    <property type="match status" value="1"/>
</dbReference>
<evidence type="ECO:0000256" key="2">
    <source>
        <dbReference type="ARBA" id="ARBA00022679"/>
    </source>
</evidence>
<proteinExistence type="inferred from homology"/>
<dbReference type="InterPro" id="IPR002480">
    <property type="entry name" value="DAHP_synth_2"/>
</dbReference>
<dbReference type="Pfam" id="PF01474">
    <property type="entry name" value="DAHP_synth_2"/>
    <property type="match status" value="1"/>
</dbReference>
<feature type="binding site" evidence="3">
    <location>
        <position position="426"/>
    </location>
    <ligand>
        <name>Mn(2+)</name>
        <dbReference type="ChEBI" id="CHEBI:29035"/>
    </ligand>
</feature>